<evidence type="ECO:0000256" key="13">
    <source>
        <dbReference type="HAMAP-Rule" id="MF_01694"/>
    </source>
</evidence>
<keyword evidence="8 13" id="KW-0479">Metal-binding</keyword>
<accession>A0ABQ0MH87</accession>
<evidence type="ECO:0000256" key="10">
    <source>
        <dbReference type="ARBA" id="ARBA00023004"/>
    </source>
</evidence>
<dbReference type="Proteomes" id="UP000194153">
    <property type="component" value="Unassembled WGS sequence"/>
</dbReference>
<dbReference type="InterPro" id="IPR006638">
    <property type="entry name" value="Elp3/MiaA/NifB-like_rSAM"/>
</dbReference>
<name>A0ABQ0MH87_9BACT</name>
<dbReference type="SMART" id="SM00729">
    <property type="entry name" value="Elp3"/>
    <property type="match status" value="1"/>
</dbReference>
<keyword evidence="5 13" id="KW-0808">Transferase</keyword>
<feature type="binding site" evidence="13">
    <location>
        <position position="211"/>
    </location>
    <ligand>
        <name>[2Fe-2S] cluster</name>
        <dbReference type="ChEBI" id="CHEBI:190135"/>
    </ligand>
</feature>
<evidence type="ECO:0000256" key="12">
    <source>
        <dbReference type="ARBA" id="ARBA00051157"/>
    </source>
</evidence>
<dbReference type="Pfam" id="PF06968">
    <property type="entry name" value="BATS"/>
    <property type="match status" value="1"/>
</dbReference>
<dbReference type="EMBL" id="BDQG01000001">
    <property type="protein sequence ID" value="GAW66460.1"/>
    <property type="molecule type" value="Genomic_DNA"/>
</dbReference>
<feature type="binding site" evidence="13">
    <location>
        <position position="82"/>
    </location>
    <ligand>
        <name>[4Fe-4S] cluster</name>
        <dbReference type="ChEBI" id="CHEBI:49883"/>
        <note>4Fe-4S-S-AdoMet</note>
    </ligand>
</feature>
<evidence type="ECO:0000256" key="7">
    <source>
        <dbReference type="ARBA" id="ARBA00022714"/>
    </source>
</evidence>
<reference evidence="16" key="1">
    <citation type="submission" date="2017-05" db="EMBL/GenBank/DDBJ databases">
        <title>Draft genome sequence of Geobacter pelophilus, a iron(III)-reducing bacteria.</title>
        <authorList>
            <person name="Aoyagi T."/>
            <person name="Koike H."/>
            <person name="Morita T."/>
            <person name="Sato Y."/>
            <person name="Habe H."/>
            <person name="Hori T."/>
        </authorList>
    </citation>
    <scope>NUCLEOTIDE SEQUENCE [LARGE SCALE GENOMIC DNA]</scope>
    <source>
        <strain evidence="16">Drf2</strain>
    </source>
</reference>
<dbReference type="SFLD" id="SFLDG01060">
    <property type="entry name" value="BATS_domain_containing"/>
    <property type="match status" value="1"/>
</dbReference>
<keyword evidence="16" id="KW-1185">Reference proteome</keyword>
<dbReference type="PIRSF" id="PIRSF001619">
    <property type="entry name" value="Biotin_synth"/>
    <property type="match status" value="1"/>
</dbReference>
<keyword evidence="11 13" id="KW-0411">Iron-sulfur</keyword>
<comment type="catalytic activity">
    <reaction evidence="12 13">
        <text>(4R,5S)-dethiobiotin + (sulfur carrier)-SH + 2 reduced [2Fe-2S]-[ferredoxin] + 2 S-adenosyl-L-methionine = (sulfur carrier)-H + biotin + 2 5'-deoxyadenosine + 2 L-methionine + 2 oxidized [2Fe-2S]-[ferredoxin]</text>
        <dbReference type="Rhea" id="RHEA:22060"/>
        <dbReference type="Rhea" id="RHEA-COMP:10000"/>
        <dbReference type="Rhea" id="RHEA-COMP:10001"/>
        <dbReference type="Rhea" id="RHEA-COMP:14737"/>
        <dbReference type="Rhea" id="RHEA-COMP:14739"/>
        <dbReference type="ChEBI" id="CHEBI:17319"/>
        <dbReference type="ChEBI" id="CHEBI:29917"/>
        <dbReference type="ChEBI" id="CHEBI:33737"/>
        <dbReference type="ChEBI" id="CHEBI:33738"/>
        <dbReference type="ChEBI" id="CHEBI:57586"/>
        <dbReference type="ChEBI" id="CHEBI:57844"/>
        <dbReference type="ChEBI" id="CHEBI:59789"/>
        <dbReference type="ChEBI" id="CHEBI:64428"/>
        <dbReference type="ChEBI" id="CHEBI:149473"/>
        <dbReference type="EC" id="2.8.1.6"/>
    </reaction>
</comment>
<comment type="function">
    <text evidence="13">Catalyzes the conversion of dethiobiotin (DTB) to biotin by the insertion of a sulfur atom into dethiobiotin via a radical-based mechanism.</text>
</comment>
<keyword evidence="7 13" id="KW-0001">2Fe-2S</keyword>
<feature type="binding site" evidence="13">
    <location>
        <position position="79"/>
    </location>
    <ligand>
        <name>[4Fe-4S] cluster</name>
        <dbReference type="ChEBI" id="CHEBI:49883"/>
        <note>4Fe-4S-S-AdoMet</note>
    </ligand>
</feature>
<comment type="cofactor">
    <cofactor evidence="13">
        <name>[4Fe-4S] cluster</name>
        <dbReference type="ChEBI" id="CHEBI:49883"/>
    </cofactor>
    <text evidence="13">Binds 1 [4Fe-4S] cluster. The cluster is coordinated with 3 cysteines and an exchangeable S-adenosyl-L-methionine.</text>
</comment>
<comment type="pathway">
    <text evidence="1 13">Cofactor biosynthesis; biotin biosynthesis; biotin from 7,8-diaminononanoate: step 2/2.</text>
</comment>
<keyword evidence="10 13" id="KW-0408">Iron</keyword>
<dbReference type="InterPro" id="IPR013785">
    <property type="entry name" value="Aldolase_TIM"/>
</dbReference>
<dbReference type="InterPro" id="IPR058240">
    <property type="entry name" value="rSAM_sf"/>
</dbReference>
<keyword evidence="9 13" id="KW-0093">Biotin biosynthesis</keyword>
<comment type="similarity">
    <text evidence="2 13">Belongs to the radical SAM superfamily. Biotin synthase family.</text>
</comment>
<keyword evidence="4 13" id="KW-0004">4Fe-4S</keyword>
<evidence type="ECO:0000256" key="1">
    <source>
        <dbReference type="ARBA" id="ARBA00004942"/>
    </source>
</evidence>
<dbReference type="InterPro" id="IPR024177">
    <property type="entry name" value="Biotin_synthase"/>
</dbReference>
<evidence type="ECO:0000256" key="8">
    <source>
        <dbReference type="ARBA" id="ARBA00022723"/>
    </source>
</evidence>
<dbReference type="PANTHER" id="PTHR22976:SF2">
    <property type="entry name" value="BIOTIN SYNTHASE, MITOCHONDRIAL"/>
    <property type="match status" value="1"/>
</dbReference>
<dbReference type="PROSITE" id="PS51918">
    <property type="entry name" value="RADICAL_SAM"/>
    <property type="match status" value="1"/>
</dbReference>
<evidence type="ECO:0000256" key="5">
    <source>
        <dbReference type="ARBA" id="ARBA00022679"/>
    </source>
</evidence>
<dbReference type="PANTHER" id="PTHR22976">
    <property type="entry name" value="BIOTIN SYNTHASE"/>
    <property type="match status" value="1"/>
</dbReference>
<evidence type="ECO:0000256" key="3">
    <source>
        <dbReference type="ARBA" id="ARBA00012236"/>
    </source>
</evidence>
<dbReference type="NCBIfam" id="TIGR00433">
    <property type="entry name" value="bioB"/>
    <property type="match status" value="1"/>
</dbReference>
<gene>
    <name evidence="13" type="primary">bioB</name>
    <name evidence="15" type="ORF">GPEL0_01f1837</name>
</gene>
<evidence type="ECO:0000313" key="16">
    <source>
        <dbReference type="Proteomes" id="UP000194153"/>
    </source>
</evidence>
<evidence type="ECO:0000256" key="9">
    <source>
        <dbReference type="ARBA" id="ARBA00022756"/>
    </source>
</evidence>
<sequence>MINQRLEDFMEKIINDIAHRIIAGGSIAEAEAIQLSELQGTAVYDLFRAATRVKEHFVGNEVHLCSIINAKSGRCAENCAFCAQSAHHKTDAPVYPLVQEEEMLASARQAETNGSACFGIITSGTTVNGPELEQILTALRRIRKETTILPSCSLGIIDEETAIKLRDAGMDTYHHNLETAASFFPQICTTHDYQDDVNTVRAVKKAGVKVCCGGIFGLGESAAQRVEMALTLKDLDVDSVPMNFLNPIEGTRLEGAANISALECLKTIAVYRLILPGKRITVCGGREKNLRDLQSWIFFAGANGTMIGNYLTTLGRNVDTDLTMFSDLGLITVMCAH</sequence>
<comment type="caution">
    <text evidence="15">The sequence shown here is derived from an EMBL/GenBank/DDBJ whole genome shotgun (WGS) entry which is preliminary data.</text>
</comment>
<dbReference type="CDD" id="cd01335">
    <property type="entry name" value="Radical_SAM"/>
    <property type="match status" value="1"/>
</dbReference>
<dbReference type="SFLD" id="SFLDS00029">
    <property type="entry name" value="Radical_SAM"/>
    <property type="match status" value="1"/>
</dbReference>
<dbReference type="InterPro" id="IPR002684">
    <property type="entry name" value="Biotin_synth/BioAB"/>
</dbReference>
<evidence type="ECO:0000256" key="6">
    <source>
        <dbReference type="ARBA" id="ARBA00022691"/>
    </source>
</evidence>
<dbReference type="HAMAP" id="MF_01694">
    <property type="entry name" value="BioB"/>
    <property type="match status" value="1"/>
</dbReference>
<evidence type="ECO:0000256" key="11">
    <source>
        <dbReference type="ARBA" id="ARBA00023014"/>
    </source>
</evidence>
<dbReference type="InterPro" id="IPR007197">
    <property type="entry name" value="rSAM"/>
</dbReference>
<evidence type="ECO:0000256" key="4">
    <source>
        <dbReference type="ARBA" id="ARBA00022485"/>
    </source>
</evidence>
<feature type="domain" description="Radical SAM core" evidence="14">
    <location>
        <begin position="57"/>
        <end position="286"/>
    </location>
</feature>
<dbReference type="SMART" id="SM00876">
    <property type="entry name" value="BATS"/>
    <property type="match status" value="1"/>
</dbReference>
<dbReference type="InterPro" id="IPR010722">
    <property type="entry name" value="BATS_dom"/>
</dbReference>
<keyword evidence="6 13" id="KW-0949">S-adenosyl-L-methionine</keyword>
<protein>
    <recommendedName>
        <fullName evidence="3 13">Biotin synthase</fullName>
        <ecNumber evidence="3 13">2.8.1.6</ecNumber>
    </recommendedName>
</protein>
<dbReference type="SUPFAM" id="SSF102114">
    <property type="entry name" value="Radical SAM enzymes"/>
    <property type="match status" value="1"/>
</dbReference>
<evidence type="ECO:0000256" key="2">
    <source>
        <dbReference type="ARBA" id="ARBA00010765"/>
    </source>
</evidence>
<evidence type="ECO:0000259" key="14">
    <source>
        <dbReference type="PROSITE" id="PS51918"/>
    </source>
</evidence>
<dbReference type="Gene3D" id="3.20.20.70">
    <property type="entry name" value="Aldolase class I"/>
    <property type="match status" value="1"/>
</dbReference>
<comment type="caution">
    <text evidence="13">Lacks conserved residue(s) required for the propagation of feature annotation.</text>
</comment>
<comment type="cofactor">
    <cofactor evidence="13">
        <name>[2Fe-2S] cluster</name>
        <dbReference type="ChEBI" id="CHEBI:190135"/>
    </cofactor>
    <text evidence="13">Binds 1 [2Fe-2S] cluster. The cluster is coordinated with 3 cysteines and 1 arginine.</text>
</comment>
<proteinExistence type="inferred from homology"/>
<comment type="subunit">
    <text evidence="13">Homodimer.</text>
</comment>
<feature type="binding site" evidence="13">
    <location>
        <position position="75"/>
    </location>
    <ligand>
        <name>[4Fe-4S] cluster</name>
        <dbReference type="ChEBI" id="CHEBI:49883"/>
        <note>4Fe-4S-S-AdoMet</note>
    </ligand>
</feature>
<dbReference type="Pfam" id="PF04055">
    <property type="entry name" value="Radical_SAM"/>
    <property type="match status" value="1"/>
</dbReference>
<dbReference type="SFLD" id="SFLDG01278">
    <property type="entry name" value="biotin_synthase_like"/>
    <property type="match status" value="1"/>
</dbReference>
<dbReference type="EC" id="2.8.1.6" evidence="3 13"/>
<feature type="binding site" evidence="13">
    <location>
        <position position="151"/>
    </location>
    <ligand>
        <name>[2Fe-2S] cluster</name>
        <dbReference type="ChEBI" id="CHEBI:190135"/>
    </ligand>
</feature>
<evidence type="ECO:0000313" key="15">
    <source>
        <dbReference type="EMBL" id="GAW66460.1"/>
    </source>
</evidence>
<organism evidence="15 16">
    <name type="scientific">Geoanaerobacter pelophilus</name>
    <dbReference type="NCBI Taxonomy" id="60036"/>
    <lineage>
        <taxon>Bacteria</taxon>
        <taxon>Pseudomonadati</taxon>
        <taxon>Thermodesulfobacteriota</taxon>
        <taxon>Desulfuromonadia</taxon>
        <taxon>Geobacterales</taxon>
        <taxon>Geobacteraceae</taxon>
        <taxon>Geoanaerobacter</taxon>
    </lineage>
</organism>